<evidence type="ECO:0000313" key="4">
    <source>
        <dbReference type="Proteomes" id="UP001597262"/>
    </source>
</evidence>
<keyword evidence="4" id="KW-1185">Reference proteome</keyword>
<protein>
    <recommendedName>
        <fullName evidence="2">Small, acid-soluble spore protein I</fullName>
        <shortName evidence="2">SASP I</shortName>
    </recommendedName>
</protein>
<gene>
    <name evidence="2 3" type="primary">sspI</name>
    <name evidence="3" type="ORF">ACFQ3W_18150</name>
</gene>
<reference evidence="4" key="1">
    <citation type="journal article" date="2019" name="Int. J. Syst. Evol. Microbiol.">
        <title>The Global Catalogue of Microorganisms (GCM) 10K type strain sequencing project: providing services to taxonomists for standard genome sequencing and annotation.</title>
        <authorList>
            <consortium name="The Broad Institute Genomics Platform"/>
            <consortium name="The Broad Institute Genome Sequencing Center for Infectious Disease"/>
            <person name="Wu L."/>
            <person name="Ma J."/>
        </authorList>
    </citation>
    <scope>NUCLEOTIDE SEQUENCE [LARGE SCALE GENOMIC DNA]</scope>
    <source>
        <strain evidence="4">CCUG 59189</strain>
    </source>
</reference>
<evidence type="ECO:0000256" key="1">
    <source>
        <dbReference type="ARBA" id="ARBA00022969"/>
    </source>
</evidence>
<sequence length="78" mass="8605">MPTITMTLRQAVMHKISGQDEQGLRDMIEGSIDAQEAALPGLGTVFEVIWKNIDASKQNELISVLKTQVDAMHLKSPK</sequence>
<organism evidence="3 4">
    <name type="scientific">Paenibacillus puldeungensis</name>
    <dbReference type="NCBI Taxonomy" id="696536"/>
    <lineage>
        <taxon>Bacteria</taxon>
        <taxon>Bacillati</taxon>
        <taxon>Bacillota</taxon>
        <taxon>Bacilli</taxon>
        <taxon>Bacillales</taxon>
        <taxon>Paenibacillaceae</taxon>
        <taxon>Paenibacillus</taxon>
    </lineage>
</organism>
<evidence type="ECO:0000313" key="3">
    <source>
        <dbReference type="EMBL" id="MFD1178216.1"/>
    </source>
</evidence>
<comment type="subcellular location">
    <subcellularLocation>
        <location evidence="2">Spore core</location>
    </subcellularLocation>
</comment>
<dbReference type="HAMAP" id="MF_00669">
    <property type="entry name" value="SspI"/>
    <property type="match status" value="1"/>
</dbReference>
<accession>A0ABW3S1D8</accession>
<dbReference type="InterPro" id="IPR017525">
    <property type="entry name" value="SspI"/>
</dbReference>
<comment type="similarity">
    <text evidence="2">Belongs to the SspI family.</text>
</comment>
<dbReference type="Proteomes" id="UP001597262">
    <property type="component" value="Unassembled WGS sequence"/>
</dbReference>
<comment type="induction">
    <text evidence="2">Expressed only in the forespore compartment of sporulating cells.</text>
</comment>
<comment type="caution">
    <text evidence="3">The sequence shown here is derived from an EMBL/GenBank/DDBJ whole genome shotgun (WGS) entry which is preliminary data.</text>
</comment>
<dbReference type="EMBL" id="JBHTLM010000014">
    <property type="protein sequence ID" value="MFD1178216.1"/>
    <property type="molecule type" value="Genomic_DNA"/>
</dbReference>
<dbReference type="RefSeq" id="WP_379320657.1">
    <property type="nucleotide sequence ID" value="NZ_JBHTLM010000014.1"/>
</dbReference>
<dbReference type="Pfam" id="PF14098">
    <property type="entry name" value="SSPI"/>
    <property type="match status" value="1"/>
</dbReference>
<keyword evidence="1 2" id="KW-0749">Sporulation</keyword>
<name>A0ABW3S1D8_9BACL</name>
<proteinExistence type="evidence at transcript level"/>
<evidence type="ECO:0000256" key="2">
    <source>
        <dbReference type="HAMAP-Rule" id="MF_00669"/>
    </source>
</evidence>